<accession>A0A7I4YH28</accession>
<evidence type="ECO:0000256" key="1">
    <source>
        <dbReference type="ARBA" id="ARBA00006347"/>
    </source>
</evidence>
<protein>
    <submittedName>
        <fullName evidence="4">DUF4821 domain-containing protein</fullName>
    </submittedName>
</protein>
<evidence type="ECO:0000256" key="2">
    <source>
        <dbReference type="SAM" id="MobiDB-lite"/>
    </source>
</evidence>
<evidence type="ECO:0000313" key="4">
    <source>
        <dbReference type="WBParaSite" id="HCON_00098200-00001"/>
    </source>
</evidence>
<feature type="region of interest" description="Disordered" evidence="2">
    <location>
        <begin position="489"/>
        <end position="513"/>
    </location>
</feature>
<dbReference type="Proteomes" id="UP000025227">
    <property type="component" value="Unplaced"/>
</dbReference>
<organism evidence="3 4">
    <name type="scientific">Haemonchus contortus</name>
    <name type="common">Barber pole worm</name>
    <dbReference type="NCBI Taxonomy" id="6289"/>
    <lineage>
        <taxon>Eukaryota</taxon>
        <taxon>Metazoa</taxon>
        <taxon>Ecdysozoa</taxon>
        <taxon>Nematoda</taxon>
        <taxon>Chromadorea</taxon>
        <taxon>Rhabditida</taxon>
        <taxon>Rhabditina</taxon>
        <taxon>Rhabditomorpha</taxon>
        <taxon>Strongyloidea</taxon>
        <taxon>Trichostrongylidae</taxon>
        <taxon>Haemonchus</taxon>
    </lineage>
</organism>
<reference evidence="4" key="1">
    <citation type="submission" date="2020-12" db="UniProtKB">
        <authorList>
            <consortium name="WormBaseParasite"/>
        </authorList>
    </citation>
    <scope>IDENTIFICATION</scope>
    <source>
        <strain evidence="4">MHco3</strain>
    </source>
</reference>
<sequence length="513" mass="59882">MEFAAEEPTSDEVNEDDALFEEQEVVAVEEWEEDRPSYISYADAEKMAEDKLYFMIAAVDKKGKLSQNFVKELPDLNRELTKLNETLQIYPMDVHDPQNYKLSHHRVVVIPSVLLFLGDMEPIVYYSNRTATDISKFYQAVLATTIQMIETNQSLSDFKDSAYATVLFVAREDRELDAILTLARRFLDVKFGYVRNGSGIVEEHSPTRVHVFRKGDEPKWYATDTSIHELEHFIRIETHQPIFQFPMDAIRLMPSVDEEVYLLYVHNSEELLKNEKWLEEIGNEYRGKLILFLCNPEDIRMDVQNEDYLDIRRDGYPHVRLIIKHSSAVYRLEDSFTEEVNKTTVTAFLTAFEEGKLKSYIHPRLSQRMQERRDPRVKTLSTSNYRKVVMEDSIYVLVLLYTARQSDLIPLLERIAEHYKNSMSILVAKMDIGNNPLPIEFQPVVKVPSLRLYESYTNIERIYDNDTITEEGIIKFIEEITGITLKHEEEPKETATESKPIIAEIEPEIHEEL</sequence>
<dbReference type="OMA" id="WLEEIGN"/>
<dbReference type="GO" id="GO:0034976">
    <property type="term" value="P:response to endoplasmic reticulum stress"/>
    <property type="evidence" value="ECO:0007669"/>
    <property type="project" value="TreeGrafter"/>
</dbReference>
<dbReference type="GO" id="GO:0003756">
    <property type="term" value="F:protein disulfide isomerase activity"/>
    <property type="evidence" value="ECO:0007669"/>
    <property type="project" value="TreeGrafter"/>
</dbReference>
<dbReference type="PANTHER" id="PTHR18929">
    <property type="entry name" value="PROTEIN DISULFIDE ISOMERASE"/>
    <property type="match status" value="1"/>
</dbReference>
<evidence type="ECO:0000313" key="3">
    <source>
        <dbReference type="Proteomes" id="UP000025227"/>
    </source>
</evidence>
<dbReference type="InterPro" id="IPR036249">
    <property type="entry name" value="Thioredoxin-like_sf"/>
</dbReference>
<dbReference type="OrthoDB" id="5807735at2759"/>
<dbReference type="SUPFAM" id="SSF52833">
    <property type="entry name" value="Thioredoxin-like"/>
    <property type="match status" value="2"/>
</dbReference>
<keyword evidence="3" id="KW-1185">Reference proteome</keyword>
<dbReference type="Gene3D" id="3.40.30.10">
    <property type="entry name" value="Glutaredoxin"/>
    <property type="match status" value="2"/>
</dbReference>
<comment type="similarity">
    <text evidence="1">Belongs to the protein disulfide isomerase family.</text>
</comment>
<dbReference type="GO" id="GO:0006457">
    <property type="term" value="P:protein folding"/>
    <property type="evidence" value="ECO:0007669"/>
    <property type="project" value="TreeGrafter"/>
</dbReference>
<proteinExistence type="inferred from homology"/>
<dbReference type="AlphaFoldDB" id="A0A7I4YH28"/>
<dbReference type="PANTHER" id="PTHR18929:SF240">
    <property type="entry name" value="PROTEIN DISULFIDE-ISOMERASE"/>
    <property type="match status" value="1"/>
</dbReference>
<dbReference type="WBParaSite" id="HCON_00098200-00001">
    <property type="protein sequence ID" value="HCON_00098200-00001"/>
    <property type="gene ID" value="HCON_00098200"/>
</dbReference>
<name>A0A7I4YH28_HAECO</name>
<dbReference type="GO" id="GO:0005783">
    <property type="term" value="C:endoplasmic reticulum"/>
    <property type="evidence" value="ECO:0007669"/>
    <property type="project" value="TreeGrafter"/>
</dbReference>